<evidence type="ECO:0008006" key="3">
    <source>
        <dbReference type="Google" id="ProtNLM"/>
    </source>
</evidence>
<reference evidence="1" key="2">
    <citation type="journal article" date="2023" name="Plants (Basel)">
        <title>Annotation of the Turnera subulata (Passifloraceae) Draft Genome Reveals the S-Locus Evolved after the Divergence of Turneroideae from Passifloroideae in a Stepwise Manner.</title>
        <authorList>
            <person name="Henning P.M."/>
            <person name="Roalson E.H."/>
            <person name="Mir W."/>
            <person name="McCubbin A.G."/>
            <person name="Shore J.S."/>
        </authorList>
    </citation>
    <scope>NUCLEOTIDE SEQUENCE</scope>
    <source>
        <strain evidence="1">F60SS</strain>
    </source>
</reference>
<comment type="caution">
    <text evidence="1">The sequence shown here is derived from an EMBL/GenBank/DDBJ whole genome shotgun (WGS) entry which is preliminary data.</text>
</comment>
<evidence type="ECO:0000313" key="2">
    <source>
        <dbReference type="Proteomes" id="UP001141552"/>
    </source>
</evidence>
<dbReference type="EMBL" id="JAKUCV010007235">
    <property type="protein sequence ID" value="KAJ4824224.1"/>
    <property type="molecule type" value="Genomic_DNA"/>
</dbReference>
<dbReference type="Proteomes" id="UP001141552">
    <property type="component" value="Unassembled WGS sequence"/>
</dbReference>
<organism evidence="1 2">
    <name type="scientific">Turnera subulata</name>
    <dbReference type="NCBI Taxonomy" id="218843"/>
    <lineage>
        <taxon>Eukaryota</taxon>
        <taxon>Viridiplantae</taxon>
        <taxon>Streptophyta</taxon>
        <taxon>Embryophyta</taxon>
        <taxon>Tracheophyta</taxon>
        <taxon>Spermatophyta</taxon>
        <taxon>Magnoliopsida</taxon>
        <taxon>eudicotyledons</taxon>
        <taxon>Gunneridae</taxon>
        <taxon>Pentapetalae</taxon>
        <taxon>rosids</taxon>
        <taxon>fabids</taxon>
        <taxon>Malpighiales</taxon>
        <taxon>Passifloraceae</taxon>
        <taxon>Turnera</taxon>
    </lineage>
</organism>
<keyword evidence="2" id="KW-1185">Reference proteome</keyword>
<evidence type="ECO:0000313" key="1">
    <source>
        <dbReference type="EMBL" id="KAJ4824224.1"/>
    </source>
</evidence>
<reference evidence="1" key="1">
    <citation type="submission" date="2022-02" db="EMBL/GenBank/DDBJ databases">
        <authorList>
            <person name="Henning P.M."/>
            <person name="McCubbin A.G."/>
            <person name="Shore J.S."/>
        </authorList>
    </citation>
    <scope>NUCLEOTIDE SEQUENCE</scope>
    <source>
        <strain evidence="1">F60SS</strain>
        <tissue evidence="1">Leaves</tissue>
    </source>
</reference>
<name>A0A9Q0F3G2_9ROSI</name>
<proteinExistence type="predicted"/>
<accession>A0A9Q0F3G2</accession>
<dbReference type="AlphaFoldDB" id="A0A9Q0F3G2"/>
<gene>
    <name evidence="1" type="ORF">Tsubulata_050918</name>
</gene>
<dbReference type="OrthoDB" id="1059987at2759"/>
<protein>
    <recommendedName>
        <fullName evidence="3">F-box associated domain-containing protein</fullName>
    </recommendedName>
</protein>
<sequence length="108" mass="12423">MEHFIGGWANSLRSAEKNIEIIAFDLDKERFYHVPSPPNQISPGSGSCYSMGVVGEYLLLLFKEGQNNYIVWIMKEYCNEASWVPFISYTSCGYVMRVQLHTTVFQGW</sequence>